<reference evidence="2 3" key="1">
    <citation type="submission" date="2016-12" db="EMBL/GenBank/DDBJ databases">
        <title>The whole genome sequencing and assembly of Lactobacillus alimentarius DSM 20249T strain.</title>
        <authorList>
            <person name="Lee Y.-J."/>
            <person name="Yi H."/>
            <person name="Bahn Y.-S."/>
            <person name="Kim J.F."/>
            <person name="Lee D.-W."/>
        </authorList>
    </citation>
    <scope>NUCLEOTIDE SEQUENCE [LARGE SCALE GENOMIC DNA]</scope>
    <source>
        <strain evidence="2 3">DSM 20249</strain>
    </source>
</reference>
<dbReference type="CDD" id="cd24152">
    <property type="entry name" value="ASKHA_NBD_ROK-like"/>
    <property type="match status" value="1"/>
</dbReference>
<dbReference type="Gene3D" id="3.30.420.40">
    <property type="match status" value="2"/>
</dbReference>
<proteinExistence type="inferred from homology"/>
<keyword evidence="3" id="KW-1185">Reference proteome</keyword>
<evidence type="ECO:0000256" key="1">
    <source>
        <dbReference type="ARBA" id="ARBA00006479"/>
    </source>
</evidence>
<organism evidence="2 3">
    <name type="scientific">Companilactobacillus alimentarius DSM 20249</name>
    <dbReference type="NCBI Taxonomy" id="1423720"/>
    <lineage>
        <taxon>Bacteria</taxon>
        <taxon>Bacillati</taxon>
        <taxon>Bacillota</taxon>
        <taxon>Bacilli</taxon>
        <taxon>Lactobacillales</taxon>
        <taxon>Lactobacillaceae</taxon>
        <taxon>Companilactobacillus</taxon>
    </lineage>
</organism>
<dbReference type="InterPro" id="IPR043129">
    <property type="entry name" value="ATPase_NBD"/>
</dbReference>
<dbReference type="EMBL" id="CP018867">
    <property type="protein sequence ID" value="AUI72016.1"/>
    <property type="molecule type" value="Genomic_DNA"/>
</dbReference>
<dbReference type="AlphaFoldDB" id="A0A2K9HJS0"/>
<accession>A0A2K9HJS0</accession>
<dbReference type="PANTHER" id="PTHR18964">
    <property type="entry name" value="ROK (REPRESSOR, ORF, KINASE) FAMILY"/>
    <property type="match status" value="1"/>
</dbReference>
<protein>
    <submittedName>
        <fullName evidence="2">Transcriptional regulator</fullName>
    </submittedName>
</protein>
<dbReference type="Pfam" id="PF00480">
    <property type="entry name" value="ROK"/>
    <property type="match status" value="1"/>
</dbReference>
<comment type="similarity">
    <text evidence="1">Belongs to the ROK (NagC/XylR) family.</text>
</comment>
<dbReference type="KEGG" id="lali:LA20249_07430"/>
<dbReference type="STRING" id="1423720.FC67_GL001303"/>
<dbReference type="RefSeq" id="WP_057737195.1">
    <property type="nucleotide sequence ID" value="NZ_AZDQ01000005.1"/>
</dbReference>
<dbReference type="SUPFAM" id="SSF53067">
    <property type="entry name" value="Actin-like ATPase domain"/>
    <property type="match status" value="1"/>
</dbReference>
<name>A0A2K9HJS0_9LACO</name>
<evidence type="ECO:0000313" key="2">
    <source>
        <dbReference type="EMBL" id="AUI72016.1"/>
    </source>
</evidence>
<evidence type="ECO:0000313" key="3">
    <source>
        <dbReference type="Proteomes" id="UP000234653"/>
    </source>
</evidence>
<dbReference type="InterPro" id="IPR000600">
    <property type="entry name" value="ROK"/>
</dbReference>
<dbReference type="PANTHER" id="PTHR18964:SF170">
    <property type="entry name" value="SUGAR KINASE"/>
    <property type="match status" value="1"/>
</dbReference>
<dbReference type="Proteomes" id="UP000234653">
    <property type="component" value="Chromosome"/>
</dbReference>
<gene>
    <name evidence="2" type="ORF">LA20249_07430</name>
</gene>
<sequence>MTSKYLALDVGGTNIKYGLIDRTGKLLEKNSIKSPHNLNDFIIKIQRVIDHYSKIIRGVAFSIPGRIEHEKNVIHGGGSLPFLNGLSLSNLFRCSVPISIENDGKAAALAELWLGNLKDISNGAAIVLGTGVGGGLILNHQLFYGTHSQAGEISFLLNKNEDISYENLEGSSGSAVKMINKIARKLGLDDLDDGKAVFSEINKNNRDIMPIFEDYCRNIAVLIHNIQGILDLDCYVIGGGISSQVIVTETINKEFDKIRNGLPIIKTTLLRPKISDSKFKNDANLYGALYHWLLEADENMQNKRSIV</sequence>
<dbReference type="OrthoDB" id="9795247at2"/>